<evidence type="ECO:0000256" key="3">
    <source>
        <dbReference type="ARBA" id="ARBA00022821"/>
    </source>
</evidence>
<evidence type="ECO:0000313" key="8">
    <source>
        <dbReference type="RefSeq" id="XP_048321512.2"/>
    </source>
</evidence>
<dbReference type="PRINTS" id="PR00364">
    <property type="entry name" value="DISEASERSIST"/>
</dbReference>
<name>A0ABM3I6G1_ZIZJJ</name>
<reference evidence="8" key="1">
    <citation type="submission" date="2025-08" db="UniProtKB">
        <authorList>
            <consortium name="RefSeq"/>
        </authorList>
    </citation>
    <scope>IDENTIFICATION</scope>
    <source>
        <tissue evidence="8">Seedling</tissue>
    </source>
</reference>
<dbReference type="Pfam" id="PF18052">
    <property type="entry name" value="Rx_N"/>
    <property type="match status" value="1"/>
</dbReference>
<dbReference type="Gene3D" id="1.10.8.430">
    <property type="entry name" value="Helical domain of apoptotic protease-activating factors"/>
    <property type="match status" value="1"/>
</dbReference>
<feature type="domain" description="NB-ARC" evidence="4">
    <location>
        <begin position="171"/>
        <end position="334"/>
    </location>
</feature>
<gene>
    <name evidence="8" type="primary">LOC125419466</name>
</gene>
<dbReference type="InterPro" id="IPR038005">
    <property type="entry name" value="RX-like_CC"/>
</dbReference>
<keyword evidence="7" id="KW-1185">Reference proteome</keyword>
<dbReference type="SUPFAM" id="SSF52540">
    <property type="entry name" value="P-loop containing nucleoside triphosphate hydrolases"/>
    <property type="match status" value="1"/>
</dbReference>
<evidence type="ECO:0000313" key="7">
    <source>
        <dbReference type="Proteomes" id="UP001652623"/>
    </source>
</evidence>
<feature type="domain" description="Disease resistance protein winged helix" evidence="6">
    <location>
        <begin position="417"/>
        <end position="492"/>
    </location>
</feature>
<dbReference type="InterPro" id="IPR027417">
    <property type="entry name" value="P-loop_NTPase"/>
</dbReference>
<dbReference type="PANTHER" id="PTHR23155">
    <property type="entry name" value="DISEASE RESISTANCE PROTEIN RP"/>
    <property type="match status" value="1"/>
</dbReference>
<dbReference type="InterPro" id="IPR058922">
    <property type="entry name" value="WHD_DRP"/>
</dbReference>
<dbReference type="InterPro" id="IPR002182">
    <property type="entry name" value="NB-ARC"/>
</dbReference>
<sequence>MSDAVVSFALESLRDLLIHEVNLLPRVKEQVDLLKDDLGFMNSFLKDSEGKQNEHYMVKELISQIRDAAFQAEDVISIYMAHVIKQRRRNLLRKLLHSFGHAAVLHDVASETTRIKNKIDNIYANKSRFGIEAGSHSHLDEEAERLLEQRRRDVEEVDVVGLANDTTTMVDQLTDGRSLGLEVTSIIGMGGLGKTTLARKIYKNSRIKNHFDCCAWVNVSQEYKTRRLLLDMMKCFMSLSDEIFKKSDEELKHTLHDNLKGKKYFVVMDDVWKPEVWDQMKAAFPDESNGSRLLITSREKDVATHSSSTPPYSLPFLDDDASWELFCKKVFRGEKCPSYLKSLGRQLAKSCKGLPLSIVVLGGILANKDKTHQMWSSFVGNVSRFLFEDRNTCFDILALSYNQLPRRLKLCFLYVGVFPEDVEISVRHLTQLWVAEGFIPVQKGINRKPEEDIGIAELYLAELIDRSLIQVASRRSDGGVKTCRIHDLLRDFCINVSMEEKLFEVHADADLLSSSSNNTTIKARRLSFQEWRT</sequence>
<dbReference type="Gene3D" id="3.40.50.300">
    <property type="entry name" value="P-loop containing nucleotide triphosphate hydrolases"/>
    <property type="match status" value="1"/>
</dbReference>
<dbReference type="InterPro" id="IPR044974">
    <property type="entry name" value="Disease_R_plants"/>
</dbReference>
<accession>A0ABM3I6G1</accession>
<proteinExistence type="predicted"/>
<dbReference type="Proteomes" id="UP001652623">
    <property type="component" value="Chromosome 11"/>
</dbReference>
<dbReference type="Pfam" id="PF23559">
    <property type="entry name" value="WHD_DRP"/>
    <property type="match status" value="1"/>
</dbReference>
<evidence type="ECO:0000259" key="6">
    <source>
        <dbReference type="Pfam" id="PF23559"/>
    </source>
</evidence>
<keyword evidence="1" id="KW-0677">Repeat</keyword>
<dbReference type="InterPro" id="IPR041118">
    <property type="entry name" value="Rx_N"/>
</dbReference>
<evidence type="ECO:0000259" key="5">
    <source>
        <dbReference type="Pfam" id="PF18052"/>
    </source>
</evidence>
<dbReference type="GeneID" id="125419466"/>
<dbReference type="RefSeq" id="XP_048321512.2">
    <property type="nucleotide sequence ID" value="XM_048465555.2"/>
</dbReference>
<evidence type="ECO:0000259" key="4">
    <source>
        <dbReference type="Pfam" id="PF00931"/>
    </source>
</evidence>
<dbReference type="CDD" id="cd14798">
    <property type="entry name" value="RX-CC_like"/>
    <property type="match status" value="1"/>
</dbReference>
<dbReference type="Gene3D" id="1.20.5.4130">
    <property type="match status" value="1"/>
</dbReference>
<feature type="domain" description="Disease resistance N-terminal" evidence="5">
    <location>
        <begin position="5"/>
        <end position="89"/>
    </location>
</feature>
<dbReference type="InterPro" id="IPR042197">
    <property type="entry name" value="Apaf_helical"/>
</dbReference>
<dbReference type="Gene3D" id="1.10.10.10">
    <property type="entry name" value="Winged helix-like DNA-binding domain superfamily/Winged helix DNA-binding domain"/>
    <property type="match status" value="1"/>
</dbReference>
<protein>
    <submittedName>
        <fullName evidence="8">Disease resistance protein RPP13 isoform X2</fullName>
    </submittedName>
</protein>
<organism evidence="7 8">
    <name type="scientific">Ziziphus jujuba</name>
    <name type="common">Chinese jujube</name>
    <name type="synonym">Ziziphus sativa</name>
    <dbReference type="NCBI Taxonomy" id="326968"/>
    <lineage>
        <taxon>Eukaryota</taxon>
        <taxon>Viridiplantae</taxon>
        <taxon>Streptophyta</taxon>
        <taxon>Embryophyta</taxon>
        <taxon>Tracheophyta</taxon>
        <taxon>Spermatophyta</taxon>
        <taxon>Magnoliopsida</taxon>
        <taxon>eudicotyledons</taxon>
        <taxon>Gunneridae</taxon>
        <taxon>Pentapetalae</taxon>
        <taxon>rosids</taxon>
        <taxon>fabids</taxon>
        <taxon>Rosales</taxon>
        <taxon>Rhamnaceae</taxon>
        <taxon>Paliureae</taxon>
        <taxon>Ziziphus</taxon>
    </lineage>
</organism>
<keyword evidence="2" id="KW-0547">Nucleotide-binding</keyword>
<evidence type="ECO:0000256" key="2">
    <source>
        <dbReference type="ARBA" id="ARBA00022741"/>
    </source>
</evidence>
<dbReference type="PANTHER" id="PTHR23155:SF1193">
    <property type="entry name" value="DISEASE RESISTANCE PROTEIN RPP13-RELATED"/>
    <property type="match status" value="1"/>
</dbReference>
<dbReference type="InterPro" id="IPR036388">
    <property type="entry name" value="WH-like_DNA-bd_sf"/>
</dbReference>
<evidence type="ECO:0000256" key="1">
    <source>
        <dbReference type="ARBA" id="ARBA00022737"/>
    </source>
</evidence>
<keyword evidence="3" id="KW-0611">Plant defense</keyword>
<dbReference type="Pfam" id="PF00931">
    <property type="entry name" value="NB-ARC"/>
    <property type="match status" value="1"/>
</dbReference>